<dbReference type="GO" id="GO:0003989">
    <property type="term" value="F:acetyl-CoA carboxylase activity"/>
    <property type="evidence" value="ECO:0007669"/>
    <property type="project" value="InterPro"/>
</dbReference>
<keyword evidence="11" id="KW-1185">Reference proteome</keyword>
<organism evidence="10 11">
    <name type="scientific">Fundicoccus ignavus</name>
    <dbReference type="NCBI Taxonomy" id="2664442"/>
    <lineage>
        <taxon>Bacteria</taxon>
        <taxon>Bacillati</taxon>
        <taxon>Bacillota</taxon>
        <taxon>Bacilli</taxon>
        <taxon>Lactobacillales</taxon>
        <taxon>Aerococcaceae</taxon>
        <taxon>Fundicoccus</taxon>
    </lineage>
</organism>
<dbReference type="Pfam" id="PF00364">
    <property type="entry name" value="Biotin_lipoyl"/>
    <property type="match status" value="1"/>
</dbReference>
<dbReference type="AlphaFoldDB" id="A0A6I2GBQ2"/>
<dbReference type="Gene3D" id="2.40.50.100">
    <property type="match status" value="1"/>
</dbReference>
<dbReference type="EMBL" id="WJQS01000003">
    <property type="protein sequence ID" value="MRI85207.1"/>
    <property type="molecule type" value="Genomic_DNA"/>
</dbReference>
<dbReference type="PROSITE" id="PS00188">
    <property type="entry name" value="BIOTIN"/>
    <property type="match status" value="1"/>
</dbReference>
<dbReference type="FunFam" id="2.40.50.100:FF:000003">
    <property type="entry name" value="Acetyl-CoA carboxylase biotin carboxyl carrier protein"/>
    <property type="match status" value="1"/>
</dbReference>
<dbReference type="InterPro" id="IPR011053">
    <property type="entry name" value="Single_hybrid_motif"/>
</dbReference>
<evidence type="ECO:0000256" key="6">
    <source>
        <dbReference type="ARBA" id="ARBA00023160"/>
    </source>
</evidence>
<evidence type="ECO:0000256" key="5">
    <source>
        <dbReference type="ARBA" id="ARBA00023098"/>
    </source>
</evidence>
<dbReference type="CDD" id="cd06850">
    <property type="entry name" value="biotinyl_domain"/>
    <property type="match status" value="1"/>
</dbReference>
<keyword evidence="4 8" id="KW-0276">Fatty acid metabolism</keyword>
<keyword evidence="7 8" id="KW-0092">Biotin</keyword>
<dbReference type="InterPro" id="IPR001249">
    <property type="entry name" value="AcCoA_biotinCC"/>
</dbReference>
<dbReference type="SUPFAM" id="SSF51230">
    <property type="entry name" value="Single hybrid motif"/>
    <property type="match status" value="1"/>
</dbReference>
<evidence type="ECO:0000256" key="1">
    <source>
        <dbReference type="ARBA" id="ARBA00005194"/>
    </source>
</evidence>
<dbReference type="PROSITE" id="PS50968">
    <property type="entry name" value="BIOTINYL_LIPOYL"/>
    <property type="match status" value="1"/>
</dbReference>
<comment type="pathway">
    <text evidence="1 8">Lipid metabolism; fatty acid biosynthesis.</text>
</comment>
<accession>A0A6I2GBQ2</accession>
<evidence type="ECO:0000259" key="9">
    <source>
        <dbReference type="PROSITE" id="PS50968"/>
    </source>
</evidence>
<sequence length="161" mass="17486">MKLIDRLETSSIRYVDYSHAGDHVVLSKEALNTSATAVNPTNVIGQVEAPTDMYVLENETKTVPSEVLTKTEVETSETTSVEVEGEAVLSPMVGVAYLQANPDADPFVQVGDTVKQGDVIVLIEAMKLMNEIQAPKSGVITEILVDNEAVVEFNQPLIRIK</sequence>
<dbReference type="PANTHER" id="PTHR45266">
    <property type="entry name" value="OXALOACETATE DECARBOXYLASE ALPHA CHAIN"/>
    <property type="match status" value="1"/>
</dbReference>
<feature type="domain" description="Lipoyl-binding" evidence="9">
    <location>
        <begin position="85"/>
        <end position="161"/>
    </location>
</feature>
<evidence type="ECO:0000313" key="10">
    <source>
        <dbReference type="EMBL" id="MRI85207.1"/>
    </source>
</evidence>
<evidence type="ECO:0000256" key="7">
    <source>
        <dbReference type="ARBA" id="ARBA00023267"/>
    </source>
</evidence>
<dbReference type="Proteomes" id="UP000430975">
    <property type="component" value="Unassembled WGS sequence"/>
</dbReference>
<dbReference type="NCBIfam" id="TIGR00531">
    <property type="entry name" value="BCCP"/>
    <property type="match status" value="1"/>
</dbReference>
<dbReference type="GO" id="GO:0009317">
    <property type="term" value="C:acetyl-CoA carboxylase complex"/>
    <property type="evidence" value="ECO:0007669"/>
    <property type="project" value="InterPro"/>
</dbReference>
<evidence type="ECO:0000256" key="8">
    <source>
        <dbReference type="RuleBase" id="RU364072"/>
    </source>
</evidence>
<keyword evidence="6 8" id="KW-0275">Fatty acid biosynthesis</keyword>
<dbReference type="InterPro" id="IPR000089">
    <property type="entry name" value="Biotin_lipoyl"/>
</dbReference>
<dbReference type="InterPro" id="IPR050709">
    <property type="entry name" value="Biotin_Carboxyl_Carrier/Decarb"/>
</dbReference>
<dbReference type="GO" id="GO:0006633">
    <property type="term" value="P:fatty acid biosynthetic process"/>
    <property type="evidence" value="ECO:0007669"/>
    <property type="project" value="UniProtKB-UniPathway"/>
</dbReference>
<dbReference type="UniPathway" id="UPA00094"/>
<comment type="caution">
    <text evidence="10">The sequence shown here is derived from an EMBL/GenBank/DDBJ whole genome shotgun (WGS) entry which is preliminary data.</text>
</comment>
<keyword evidence="3 8" id="KW-0444">Lipid biosynthesis</keyword>
<comment type="function">
    <text evidence="8">This protein is a component of the acetyl coenzyme A carboxylase complex; first, biotin carboxylase catalyzes the carboxylation of the carrier protein and then the transcarboxylase transfers the carboxyl group to form malonyl-CoA.</text>
</comment>
<proteinExistence type="predicted"/>
<evidence type="ECO:0000256" key="4">
    <source>
        <dbReference type="ARBA" id="ARBA00022832"/>
    </source>
</evidence>
<evidence type="ECO:0000256" key="3">
    <source>
        <dbReference type="ARBA" id="ARBA00022516"/>
    </source>
</evidence>
<name>A0A6I2GBQ2_9LACT</name>
<evidence type="ECO:0000313" key="11">
    <source>
        <dbReference type="Proteomes" id="UP000430975"/>
    </source>
</evidence>
<dbReference type="PANTHER" id="PTHR45266:SF3">
    <property type="entry name" value="OXALOACETATE DECARBOXYLASE ALPHA CHAIN"/>
    <property type="match status" value="1"/>
</dbReference>
<protein>
    <recommendedName>
        <fullName evidence="2 8">Biotin carboxyl carrier protein of acetyl-CoA carboxylase</fullName>
    </recommendedName>
</protein>
<dbReference type="InterPro" id="IPR001882">
    <property type="entry name" value="Biotin_BS"/>
</dbReference>
<gene>
    <name evidence="10" type="primary">accB</name>
    <name evidence="10" type="ORF">GIY09_04870</name>
</gene>
<evidence type="ECO:0000256" key="2">
    <source>
        <dbReference type="ARBA" id="ARBA00017562"/>
    </source>
</evidence>
<dbReference type="PRINTS" id="PR01071">
    <property type="entry name" value="ACOABIOTINCC"/>
</dbReference>
<reference evidence="10 11" key="1">
    <citation type="submission" date="2019-11" db="EMBL/GenBank/DDBJ databases">
        <title>Characterisation of Fundicoccus ignavus gen. nov. sp. nov., a novel genus of the family Aerococcaceae isolated from bulk tank milk.</title>
        <authorList>
            <person name="Siebert A."/>
            <person name="Huptas C."/>
            <person name="Wenning M."/>
            <person name="Scherer S."/>
            <person name="Doll E.V."/>
        </authorList>
    </citation>
    <scope>NUCLEOTIDE SEQUENCE [LARGE SCALE GENOMIC DNA]</scope>
    <source>
        <strain evidence="10 11">WS4759</strain>
    </source>
</reference>
<keyword evidence="5 8" id="KW-0443">Lipid metabolism</keyword>